<keyword evidence="2 5" id="KW-0812">Transmembrane</keyword>
<evidence type="ECO:0000256" key="1">
    <source>
        <dbReference type="ARBA" id="ARBA00004141"/>
    </source>
</evidence>
<keyword evidence="3 5" id="KW-1133">Transmembrane helix</keyword>
<dbReference type="GO" id="GO:0140359">
    <property type="term" value="F:ABC-type transporter activity"/>
    <property type="evidence" value="ECO:0007669"/>
    <property type="project" value="InterPro"/>
</dbReference>
<dbReference type="AlphaFoldDB" id="A0AAW7YS31"/>
<evidence type="ECO:0000259" key="6">
    <source>
        <dbReference type="Pfam" id="PF01061"/>
    </source>
</evidence>
<feature type="transmembrane region" description="Helical" evidence="5">
    <location>
        <begin position="91"/>
        <end position="112"/>
    </location>
</feature>
<protein>
    <submittedName>
        <fullName evidence="7">ABC transporter permease</fullName>
    </submittedName>
</protein>
<feature type="domain" description="ABC-2 type transporter transmembrane" evidence="6">
    <location>
        <begin position="21"/>
        <end position="113"/>
    </location>
</feature>
<gene>
    <name evidence="7" type="ORF">Q4528_12920</name>
</gene>
<accession>A0AAW7YS31</accession>
<name>A0AAW7YS31_9STAP</name>
<dbReference type="EMBL" id="JAUOQO010000096">
    <property type="protein sequence ID" value="MDO6575016.1"/>
    <property type="molecule type" value="Genomic_DNA"/>
</dbReference>
<proteinExistence type="predicted"/>
<evidence type="ECO:0000256" key="2">
    <source>
        <dbReference type="ARBA" id="ARBA00022692"/>
    </source>
</evidence>
<feature type="transmembrane region" description="Helical" evidence="5">
    <location>
        <begin position="61"/>
        <end position="84"/>
    </location>
</feature>
<evidence type="ECO:0000256" key="3">
    <source>
        <dbReference type="ARBA" id="ARBA00022989"/>
    </source>
</evidence>
<comment type="subcellular location">
    <subcellularLocation>
        <location evidence="1">Membrane</location>
        <topology evidence="1">Multi-pass membrane protein</topology>
    </subcellularLocation>
</comment>
<dbReference type="Proteomes" id="UP001170310">
    <property type="component" value="Unassembled WGS sequence"/>
</dbReference>
<organism evidence="7 8">
    <name type="scientific">Staphylococcus pasteuri_A</name>
    <dbReference type="NCBI Taxonomy" id="3062664"/>
    <lineage>
        <taxon>Bacteria</taxon>
        <taxon>Bacillati</taxon>
        <taxon>Bacillota</taxon>
        <taxon>Bacilli</taxon>
        <taxon>Bacillales</taxon>
        <taxon>Staphylococcaceae</taxon>
        <taxon>Staphylococcus</taxon>
    </lineage>
</organism>
<dbReference type="InterPro" id="IPR013525">
    <property type="entry name" value="ABC2_TM"/>
</dbReference>
<feature type="non-terminal residue" evidence="7">
    <location>
        <position position="1"/>
    </location>
</feature>
<evidence type="ECO:0000313" key="7">
    <source>
        <dbReference type="EMBL" id="MDO6575016.1"/>
    </source>
</evidence>
<dbReference type="GO" id="GO:0016020">
    <property type="term" value="C:membrane"/>
    <property type="evidence" value="ECO:0007669"/>
    <property type="project" value="UniProtKB-SubCell"/>
</dbReference>
<feature type="non-terminal residue" evidence="7">
    <location>
        <position position="116"/>
    </location>
</feature>
<reference evidence="7" key="1">
    <citation type="submission" date="2023-07" db="EMBL/GenBank/DDBJ databases">
        <title>Genome content predicts the carbon catabolic preferences of heterotrophic bacteria.</title>
        <authorList>
            <person name="Gralka M."/>
        </authorList>
    </citation>
    <scope>NUCLEOTIDE SEQUENCE</scope>
    <source>
        <strain evidence="7">E2R20</strain>
    </source>
</reference>
<evidence type="ECO:0000256" key="5">
    <source>
        <dbReference type="SAM" id="Phobius"/>
    </source>
</evidence>
<feature type="transmembrane region" description="Helical" evidence="5">
    <location>
        <begin position="31"/>
        <end position="49"/>
    </location>
</feature>
<evidence type="ECO:0000313" key="8">
    <source>
        <dbReference type="Proteomes" id="UP001170310"/>
    </source>
</evidence>
<keyword evidence="8" id="KW-1185">Reference proteome</keyword>
<sequence>SLGAIDSNKGLFNYRQVLPVDTVIVRCALEGLIKTIIFLIFIFLGAWLRFDFLPDDSMESIYVWCTLWMIGLASGMVFSVLNTLYTDIGRIVKICMLPLLILSGTLMPINYLPVDI</sequence>
<keyword evidence="4 5" id="KW-0472">Membrane</keyword>
<evidence type="ECO:0000256" key="4">
    <source>
        <dbReference type="ARBA" id="ARBA00023136"/>
    </source>
</evidence>
<dbReference type="Pfam" id="PF01061">
    <property type="entry name" value="ABC2_membrane"/>
    <property type="match status" value="1"/>
</dbReference>
<comment type="caution">
    <text evidence="7">The sequence shown here is derived from an EMBL/GenBank/DDBJ whole genome shotgun (WGS) entry which is preliminary data.</text>
</comment>